<feature type="transmembrane region" description="Helical" evidence="11">
    <location>
        <begin position="589"/>
        <end position="606"/>
    </location>
</feature>
<dbReference type="GO" id="GO:0031966">
    <property type="term" value="C:mitochondrial membrane"/>
    <property type="evidence" value="ECO:0007669"/>
    <property type="project" value="UniProtKB-SubCell"/>
</dbReference>
<dbReference type="PANTHER" id="PTHR16270">
    <property type="entry name" value="HYPOTHETICAL LOC287798"/>
    <property type="match status" value="1"/>
</dbReference>
<protein>
    <recommendedName>
        <fullName evidence="14">ATP synthase membrane subunit f</fullName>
    </recommendedName>
</protein>
<dbReference type="PANTHER" id="PTHR16270:SF5">
    <property type="entry name" value="HYPOTHETICAL LOC287798"/>
    <property type="match status" value="1"/>
</dbReference>
<dbReference type="Pfam" id="PF10206">
    <property type="entry name" value="WRW"/>
    <property type="match status" value="1"/>
</dbReference>
<evidence type="ECO:0000256" key="8">
    <source>
        <dbReference type="ARBA" id="ARBA00023136"/>
    </source>
</evidence>
<keyword evidence="9" id="KW-0066">ATP synthesis</keyword>
<evidence type="ECO:0000256" key="4">
    <source>
        <dbReference type="ARBA" id="ARBA00022547"/>
    </source>
</evidence>
<evidence type="ECO:0000256" key="11">
    <source>
        <dbReference type="SAM" id="Phobius"/>
    </source>
</evidence>
<accession>A0A803T1U2</accession>
<organism evidence="12 13">
    <name type="scientific">Anolis carolinensis</name>
    <name type="common">Green anole</name>
    <name type="synonym">American chameleon</name>
    <dbReference type="NCBI Taxonomy" id="28377"/>
    <lineage>
        <taxon>Eukaryota</taxon>
        <taxon>Metazoa</taxon>
        <taxon>Chordata</taxon>
        <taxon>Craniata</taxon>
        <taxon>Vertebrata</taxon>
        <taxon>Euteleostomi</taxon>
        <taxon>Lepidosauria</taxon>
        <taxon>Squamata</taxon>
        <taxon>Bifurcata</taxon>
        <taxon>Unidentata</taxon>
        <taxon>Episquamata</taxon>
        <taxon>Toxicofera</taxon>
        <taxon>Iguania</taxon>
        <taxon>Dactyloidae</taxon>
        <taxon>Anolis</taxon>
    </lineage>
</organism>
<keyword evidence="11" id="KW-1133">Transmembrane helix</keyword>
<dbReference type="AlphaFoldDB" id="A0A803T1U2"/>
<feature type="compositionally biased region" description="Basic and acidic residues" evidence="10">
    <location>
        <begin position="73"/>
        <end position="86"/>
    </location>
</feature>
<keyword evidence="3" id="KW-0813">Transport</keyword>
<evidence type="ECO:0000256" key="5">
    <source>
        <dbReference type="ARBA" id="ARBA00022781"/>
    </source>
</evidence>
<reference evidence="12 13" key="1">
    <citation type="submission" date="2009-12" db="EMBL/GenBank/DDBJ databases">
        <title>The Genome Sequence of Anolis carolinensis (Green Anole Lizard).</title>
        <authorList>
            <consortium name="The Genome Sequencing Platform"/>
            <person name="Di Palma F."/>
            <person name="Alfoldi J."/>
            <person name="Heiman D."/>
            <person name="Young S."/>
            <person name="Grabherr M."/>
            <person name="Johnson J."/>
            <person name="Lander E.S."/>
            <person name="Lindblad-Toh K."/>
        </authorList>
    </citation>
    <scope>NUCLEOTIDE SEQUENCE [LARGE SCALE GENOMIC DNA]</scope>
    <source>
        <strain evidence="12 13">JBL SC #1</strain>
    </source>
</reference>
<dbReference type="GO" id="GO:1902600">
    <property type="term" value="P:proton transmembrane transport"/>
    <property type="evidence" value="ECO:0007669"/>
    <property type="project" value="UniProtKB-KW"/>
</dbReference>
<evidence type="ECO:0008006" key="14">
    <source>
        <dbReference type="Google" id="ProtNLM"/>
    </source>
</evidence>
<evidence type="ECO:0000256" key="9">
    <source>
        <dbReference type="ARBA" id="ARBA00023310"/>
    </source>
</evidence>
<gene>
    <name evidence="12" type="primary">mtnap1</name>
</gene>
<dbReference type="GO" id="GO:0006754">
    <property type="term" value="P:ATP biosynthetic process"/>
    <property type="evidence" value="ECO:0007669"/>
    <property type="project" value="UniProtKB-KW"/>
</dbReference>
<keyword evidence="7" id="KW-0496">Mitochondrion</keyword>
<evidence type="ECO:0000256" key="3">
    <source>
        <dbReference type="ARBA" id="ARBA00022448"/>
    </source>
</evidence>
<comment type="similarity">
    <text evidence="2">Belongs to the ATPase F chain family.</text>
</comment>
<keyword evidence="11" id="KW-0812">Transmembrane</keyword>
<feature type="compositionally biased region" description="Basic and acidic residues" evidence="10">
    <location>
        <begin position="30"/>
        <end position="40"/>
    </location>
</feature>
<dbReference type="Ensembl" id="ENSACAT00000048328.1">
    <property type="protein sequence ID" value="ENSACAP00000029182.1"/>
    <property type="gene ID" value="ENSACAG00000044572.1"/>
</dbReference>
<keyword evidence="13" id="KW-1185">Reference proteome</keyword>
<dbReference type="InterPro" id="IPR037694">
    <property type="entry name" value="MTNAP1"/>
</dbReference>
<comment type="subcellular location">
    <subcellularLocation>
        <location evidence="1">Mitochondrion membrane</location>
    </subcellularLocation>
</comment>
<reference evidence="12" key="2">
    <citation type="submission" date="2025-08" db="UniProtKB">
        <authorList>
            <consortium name="Ensembl"/>
        </authorList>
    </citation>
    <scope>IDENTIFICATION</scope>
</reference>
<feature type="region of interest" description="Disordered" evidence="10">
    <location>
        <begin position="29"/>
        <end position="131"/>
    </location>
</feature>
<reference evidence="12" key="3">
    <citation type="submission" date="2025-09" db="UniProtKB">
        <authorList>
            <consortium name="Ensembl"/>
        </authorList>
    </citation>
    <scope>IDENTIFICATION</scope>
</reference>
<evidence type="ECO:0000256" key="2">
    <source>
        <dbReference type="ARBA" id="ARBA00005895"/>
    </source>
</evidence>
<keyword evidence="4" id="KW-0138">CF(0)</keyword>
<evidence type="ECO:0000313" key="13">
    <source>
        <dbReference type="Proteomes" id="UP000001646"/>
    </source>
</evidence>
<feature type="transmembrane region" description="Helical" evidence="11">
    <location>
        <begin position="533"/>
        <end position="552"/>
    </location>
</feature>
<keyword evidence="6" id="KW-0406">Ion transport</keyword>
<feature type="transmembrane region" description="Helical" evidence="11">
    <location>
        <begin position="559"/>
        <end position="577"/>
    </location>
</feature>
<dbReference type="Proteomes" id="UP000001646">
    <property type="component" value="Chromosome 2"/>
</dbReference>
<dbReference type="InterPro" id="IPR019344">
    <property type="entry name" value="F1F0-ATPsyn_F_prd"/>
</dbReference>
<dbReference type="GO" id="GO:0045259">
    <property type="term" value="C:proton-transporting ATP synthase complex"/>
    <property type="evidence" value="ECO:0007669"/>
    <property type="project" value="UniProtKB-KW"/>
</dbReference>
<dbReference type="GeneTree" id="ENSGT00940000167290"/>
<feature type="compositionally biased region" description="Polar residues" evidence="10">
    <location>
        <begin position="93"/>
        <end position="103"/>
    </location>
</feature>
<dbReference type="InParanoid" id="A0A803T1U2"/>
<evidence type="ECO:0000256" key="1">
    <source>
        <dbReference type="ARBA" id="ARBA00004325"/>
    </source>
</evidence>
<evidence type="ECO:0000313" key="12">
    <source>
        <dbReference type="Ensembl" id="ENSACAP00000029182.1"/>
    </source>
</evidence>
<evidence type="ECO:0000256" key="10">
    <source>
        <dbReference type="SAM" id="MobiDB-lite"/>
    </source>
</evidence>
<keyword evidence="8 11" id="KW-0472">Membrane</keyword>
<evidence type="ECO:0000256" key="6">
    <source>
        <dbReference type="ARBA" id="ARBA00023065"/>
    </source>
</evidence>
<feature type="compositionally biased region" description="Basic and acidic residues" evidence="10">
    <location>
        <begin position="51"/>
        <end position="60"/>
    </location>
</feature>
<evidence type="ECO:0000256" key="7">
    <source>
        <dbReference type="ARBA" id="ARBA00023128"/>
    </source>
</evidence>
<keyword evidence="5" id="KW-0375">Hydrogen ion transport</keyword>
<proteinExistence type="inferred from homology"/>
<sequence length="629" mass="69223">MASSPPGTVICPFCKKPFKRLKSHLPHCKMAGDPDSRDGKVYTSVVPESLSTEKKGKIESTETASKNKRKKSKTDLTRNKTTKSLDLKIAGMASSSSFDTQMQMEPVTKKTNKTKGNEQSSSKEVSAHPAEKVVSEITLAKHSSTMKKGRSEMTFEGNEFAPGLALEPLTQNRNPASDPLNQTAKLLVKHTHGEEGFEKQNVSGSPDSSTEDLQPFPQGITDRIELVIENHQVRVLRNRPSVQNSPLHENAATKRKIYQWPVKPSPEGEKTDSTNGQQVVMLTQSGAQMSALGLAEDVGHGQMGEGITAVKAHIVPDMLPRGNGKKISSNPLQLATGVKTLIDKDPLFFKRKSYPIGSHVCTNPKSQTCDAFAKALEKKDDKTYLTSPEKGTALPSGTLVTPGYNTLEIPLRAPALHLSERTIVCGFSLLDRCVEPRSLGLEFFPELYPNYLSLGLFSRRPQWNVRIPGPQVLILPSEGEHVPLAERCLMDVKLHDLPAWLATRDLSPQGMLGVTCRAWNRYYNKYINVKKGGVGGIAMLLLGYCVLSYAWTSEHISKAFFPSVLLTFSTILPQLIADMDTLYQVLPNIRWFLFLVFNAVVLNLLIPRCFVLPLPQTPASLPAVRISGS</sequence>
<name>A0A803T1U2_ANOCA</name>